<dbReference type="AlphaFoldDB" id="A0A1Y2CYT9"/>
<dbReference type="STRING" id="329046.A0A1Y2CYT9"/>
<dbReference type="GO" id="GO:0042073">
    <property type="term" value="P:intraciliary transport"/>
    <property type="evidence" value="ECO:0007669"/>
    <property type="project" value="TreeGrafter"/>
</dbReference>
<dbReference type="InterPro" id="IPR003961">
    <property type="entry name" value="FN3_dom"/>
</dbReference>
<feature type="region of interest" description="Disordered" evidence="4">
    <location>
        <begin position="1"/>
        <end position="32"/>
    </location>
</feature>
<dbReference type="InterPro" id="IPR028933">
    <property type="entry name" value="Lebercilin_dom"/>
</dbReference>
<reference evidence="6 7" key="1">
    <citation type="submission" date="2016-07" db="EMBL/GenBank/DDBJ databases">
        <title>Pervasive Adenine N6-methylation of Active Genes in Fungi.</title>
        <authorList>
            <consortium name="DOE Joint Genome Institute"/>
            <person name="Mondo S.J."/>
            <person name="Dannebaum R.O."/>
            <person name="Kuo R.C."/>
            <person name="Labutti K."/>
            <person name="Haridas S."/>
            <person name="Kuo A."/>
            <person name="Salamov A."/>
            <person name="Ahrendt S.R."/>
            <person name="Lipzen A."/>
            <person name="Sullivan W."/>
            <person name="Andreopoulos W.B."/>
            <person name="Clum A."/>
            <person name="Lindquist E."/>
            <person name="Daum C."/>
            <person name="Ramamoorthy G.K."/>
            <person name="Gryganskyi A."/>
            <person name="Culley D."/>
            <person name="Magnuson J.K."/>
            <person name="James T.Y."/>
            <person name="O'Malley M.A."/>
            <person name="Stajich J.E."/>
            <person name="Spatafora J.W."/>
            <person name="Visel A."/>
            <person name="Grigoriev I.V."/>
        </authorList>
    </citation>
    <scope>NUCLEOTIDE SEQUENCE [LARGE SCALE GENOMIC DNA]</scope>
    <source>
        <strain evidence="6 7">JEL800</strain>
    </source>
</reference>
<dbReference type="SMART" id="SM00060">
    <property type="entry name" value="FN3"/>
    <property type="match status" value="4"/>
</dbReference>
<comment type="similarity">
    <text evidence="1">Belongs to the LCA5 family.</text>
</comment>
<feature type="compositionally biased region" description="Low complexity" evidence="4">
    <location>
        <begin position="765"/>
        <end position="774"/>
    </location>
</feature>
<evidence type="ECO:0000313" key="7">
    <source>
        <dbReference type="Proteomes" id="UP000193642"/>
    </source>
</evidence>
<dbReference type="InterPro" id="IPR036116">
    <property type="entry name" value="FN3_sf"/>
</dbReference>
<protein>
    <recommendedName>
        <fullName evidence="5">Fibronectin type-III domain-containing protein</fullName>
    </recommendedName>
</protein>
<keyword evidence="7" id="KW-1185">Reference proteome</keyword>
<dbReference type="OrthoDB" id="2123794at2759"/>
<dbReference type="InterPro" id="IPR013783">
    <property type="entry name" value="Ig-like_fold"/>
</dbReference>
<keyword evidence="2 3" id="KW-0175">Coiled coil</keyword>
<gene>
    <name evidence="6" type="ORF">BCR33DRAFT_712201</name>
</gene>
<dbReference type="Gene3D" id="2.60.40.10">
    <property type="entry name" value="Immunoglobulins"/>
    <property type="match status" value="3"/>
</dbReference>
<feature type="domain" description="Fibronectin type-III" evidence="5">
    <location>
        <begin position="520"/>
        <end position="624"/>
    </location>
</feature>
<dbReference type="SUPFAM" id="SSF49265">
    <property type="entry name" value="Fibronectin type III"/>
    <property type="match status" value="2"/>
</dbReference>
<dbReference type="Proteomes" id="UP000193642">
    <property type="component" value="Unassembled WGS sequence"/>
</dbReference>
<evidence type="ECO:0000256" key="4">
    <source>
        <dbReference type="SAM" id="MobiDB-lite"/>
    </source>
</evidence>
<dbReference type="PANTHER" id="PTHR16650:SF6">
    <property type="entry name" value="GH21622P"/>
    <property type="match status" value="1"/>
</dbReference>
<sequence length="839" mass="92730">MTEIQRDAVTPAVAERAKIYGPPPPKTPHEPKLPGNDAFLPRVAQGNAVTTFQTGVPGAETLTKQQLSQVNLVLEQMDRLRAMMREKEIDMLKLRHENMILKQIERRQQKEIEHLDVQSHDAPKIIRGLREEIVGLKGKIKSYYAQLNAEGRRVRGLNDECLKLRDTVTRLETLTACNELEDRESLTRKVTEATEKLKYQENQLAEAHRKSEMVEKLLNNENRQLRGKIHNLTAENSFLKDKIQKSMDHLQDKDKEIASLSIYRYNAVHKKVDQVVCKKCEVREKEECELRRKQSILDKIPTVPSPIVSVIDGSSVQVVVAAPYSNPDTNIEYEKLTLKVASDPNHSTIIREYSIPVKKASDAANEEDKHNFKSEVTIQGLVSGQYYHFLLVASKEGIDGHISVPVSLLVDEVPQSPPKPAVAHSILPPIIQLFIEPFSTGQKASAPTSYQVYHSNDPQMTDSFLIGEVTVEADKNLKFTYNNPRIGIMHYFKVAAVNTMGVGKFSEISDPILMDCPPNQPSKPHITKLDNQSIHITTSSEPNGGTELEGWKIMYYKTTPPPEGETSSPITTVFVKSTGLHHSLDHVIEGLEPGAPYIFKVLATSQGGESDPSENSDEVNLDHMMPIPDPPVVEITSGTSVTFKFPEDPNSKYGDRPKLTGYKILGYHDMSSKTAVNVSCSIEELNFVLDGLDRGASYNFALALIGEEAGEGTPSELVFVPLAAGIALPPSPEVVDTELKSSTSEILRDDPDAPNPGQLKKSKSRSLSLTQRSQNMHDGNPAYHDPEEGGGSLLVPSDAQPTIDAIKAGNKKMAAKSSSNLKQTHGGAHPKPPVAPRKK</sequence>
<accession>A0A1Y2CYT9</accession>
<dbReference type="CDD" id="cd00063">
    <property type="entry name" value="FN3"/>
    <property type="match status" value="2"/>
</dbReference>
<dbReference type="EMBL" id="MCGO01000004">
    <property type="protein sequence ID" value="ORY51994.1"/>
    <property type="molecule type" value="Genomic_DNA"/>
</dbReference>
<comment type="caution">
    <text evidence="6">The sequence shown here is derived from an EMBL/GenBank/DDBJ whole genome shotgun (WGS) entry which is preliminary data.</text>
</comment>
<feature type="region of interest" description="Disordered" evidence="4">
    <location>
        <begin position="737"/>
        <end position="839"/>
    </location>
</feature>
<dbReference type="PANTHER" id="PTHR16650">
    <property type="entry name" value="C21ORF13-RELATED"/>
    <property type="match status" value="1"/>
</dbReference>
<dbReference type="GO" id="GO:0005930">
    <property type="term" value="C:axoneme"/>
    <property type="evidence" value="ECO:0007669"/>
    <property type="project" value="TreeGrafter"/>
</dbReference>
<dbReference type="Pfam" id="PF00041">
    <property type="entry name" value="fn3"/>
    <property type="match status" value="1"/>
</dbReference>
<feature type="coiled-coil region" evidence="3">
    <location>
        <begin position="183"/>
        <end position="242"/>
    </location>
</feature>
<evidence type="ECO:0000313" key="6">
    <source>
        <dbReference type="EMBL" id="ORY51994.1"/>
    </source>
</evidence>
<feature type="compositionally biased region" description="Pro residues" evidence="4">
    <location>
        <begin position="830"/>
        <end position="839"/>
    </location>
</feature>
<proteinExistence type="inferred from homology"/>
<organism evidence="6 7">
    <name type="scientific">Rhizoclosmatium globosum</name>
    <dbReference type="NCBI Taxonomy" id="329046"/>
    <lineage>
        <taxon>Eukaryota</taxon>
        <taxon>Fungi</taxon>
        <taxon>Fungi incertae sedis</taxon>
        <taxon>Chytridiomycota</taxon>
        <taxon>Chytridiomycota incertae sedis</taxon>
        <taxon>Chytridiomycetes</taxon>
        <taxon>Chytridiales</taxon>
        <taxon>Chytriomycetaceae</taxon>
        <taxon>Rhizoclosmatium</taxon>
    </lineage>
</organism>
<evidence type="ECO:0000256" key="3">
    <source>
        <dbReference type="SAM" id="Coils"/>
    </source>
</evidence>
<evidence type="ECO:0000259" key="5">
    <source>
        <dbReference type="PROSITE" id="PS50853"/>
    </source>
</evidence>
<evidence type="ECO:0000256" key="1">
    <source>
        <dbReference type="ARBA" id="ARBA00010229"/>
    </source>
</evidence>
<name>A0A1Y2CYT9_9FUNG</name>
<evidence type="ECO:0000256" key="2">
    <source>
        <dbReference type="ARBA" id="ARBA00023054"/>
    </source>
</evidence>
<dbReference type="PROSITE" id="PS50853">
    <property type="entry name" value="FN3"/>
    <property type="match status" value="1"/>
</dbReference>
<dbReference type="InterPro" id="IPR026188">
    <property type="entry name" value="Lebercilin-like"/>
</dbReference>
<dbReference type="Pfam" id="PF15619">
    <property type="entry name" value="Lebercilin"/>
    <property type="match status" value="1"/>
</dbReference>